<feature type="compositionally biased region" description="Basic and acidic residues" evidence="1">
    <location>
        <begin position="302"/>
        <end position="312"/>
    </location>
</feature>
<proteinExistence type="predicted"/>
<name>A0AAQ3LZA9_9PEZI</name>
<dbReference type="Proteomes" id="UP001303373">
    <property type="component" value="Chromosome 1"/>
</dbReference>
<gene>
    <name evidence="3" type="ORF">R9X50_00071700</name>
</gene>
<feature type="region of interest" description="Disordered" evidence="1">
    <location>
        <begin position="249"/>
        <end position="569"/>
    </location>
</feature>
<feature type="domain" description="Spindle pole body-associated protein cut12" evidence="2">
    <location>
        <begin position="154"/>
        <end position="271"/>
    </location>
</feature>
<evidence type="ECO:0000313" key="3">
    <source>
        <dbReference type="EMBL" id="WPG97934.1"/>
    </source>
</evidence>
<feature type="compositionally biased region" description="Polar residues" evidence="1">
    <location>
        <begin position="286"/>
        <end position="301"/>
    </location>
</feature>
<feature type="region of interest" description="Disordered" evidence="1">
    <location>
        <begin position="135"/>
        <end position="158"/>
    </location>
</feature>
<accession>A0AAQ3LZA9</accession>
<evidence type="ECO:0000313" key="4">
    <source>
        <dbReference type="Proteomes" id="UP001303373"/>
    </source>
</evidence>
<sequence>MLHWLAGKPLPEGMQEPDATDLVEPPETPAPVFAVRAFKHAIFGTPQTQQQPKPRRNSNTDHSRPRNHDAKLQRPGMTRPRSASDAQGLWNAIEEAAVPDQAASPTKGILMTPGTAGAKRKTVSFGDDIMENQERQGVNFGGNDDKNHGVDKSRGRSKLTEALEQARDESAKRISKYAKYNKTSDEELDVPKEFSEPKSESGIYWKAQYDIYRENTQREVKKLLTKQKVAKSFAKDKDEECAELTKQLEKERSKVQKLERRNADLENRLKELELQAEQTKDELPSVTKTTSSTEHAVSHQQRASERRAERAVNNRIGSLSGTRLSAAAPRKSNVQSNSTQEPDSQAMPKDTSSKLRPDKNSQEARTRPADDIWALSFNSSSPALLKKSSQQQLNSGKTSVGGTDGAALKSISPNTLQVETSNGREASVVTSPSATQFKSPLIRKIGIPPPTKDNQNQNSPLSSPILPFPSPEPAPQNPLRERKSNARQASVADASDDISIPVPASSPFQSSPILSMSAPTATSAHPQPSTTHAPQVTNTKENVAPISRARSSQENVKPLTTVNAFNGAPPVKRVTSITDKKGREISNERLEAAKARLAARGKLVT</sequence>
<feature type="compositionally biased region" description="Polar residues" evidence="1">
    <location>
        <begin position="411"/>
        <end position="438"/>
    </location>
</feature>
<feature type="compositionally biased region" description="Polar residues" evidence="1">
    <location>
        <begin position="506"/>
        <end position="541"/>
    </location>
</feature>
<feature type="compositionally biased region" description="Basic and acidic residues" evidence="1">
    <location>
        <begin position="143"/>
        <end position="158"/>
    </location>
</feature>
<dbReference type="EMBL" id="CP138580">
    <property type="protein sequence ID" value="WPG97934.1"/>
    <property type="molecule type" value="Genomic_DNA"/>
</dbReference>
<feature type="compositionally biased region" description="Basic and acidic residues" evidence="1">
    <location>
        <begin position="351"/>
        <end position="370"/>
    </location>
</feature>
<dbReference type="AlphaFoldDB" id="A0AAQ3LZA9"/>
<evidence type="ECO:0000259" key="2">
    <source>
        <dbReference type="Pfam" id="PF11500"/>
    </source>
</evidence>
<evidence type="ECO:0000256" key="1">
    <source>
        <dbReference type="SAM" id="MobiDB-lite"/>
    </source>
</evidence>
<keyword evidence="4" id="KW-1185">Reference proteome</keyword>
<feature type="compositionally biased region" description="Pro residues" evidence="1">
    <location>
        <begin position="466"/>
        <end position="476"/>
    </location>
</feature>
<feature type="compositionally biased region" description="Basic and acidic residues" evidence="1">
    <location>
        <begin position="249"/>
        <end position="283"/>
    </location>
</feature>
<feature type="compositionally biased region" description="Polar residues" evidence="1">
    <location>
        <begin position="549"/>
        <end position="564"/>
    </location>
</feature>
<reference evidence="3 4" key="1">
    <citation type="submission" date="2023-11" db="EMBL/GenBank/DDBJ databases">
        <title>An acidophilic fungus is an integral part of prey digestion in a carnivorous sundew plant.</title>
        <authorList>
            <person name="Tsai I.J."/>
        </authorList>
    </citation>
    <scope>NUCLEOTIDE SEQUENCE [LARGE SCALE GENOMIC DNA]</scope>
    <source>
        <strain evidence="3">169a</strain>
    </source>
</reference>
<protein>
    <recommendedName>
        <fullName evidence="2">Spindle pole body-associated protein cut12 domain-containing protein</fullName>
    </recommendedName>
</protein>
<organism evidence="3 4">
    <name type="scientific">Acrodontium crateriforme</name>
    <dbReference type="NCBI Taxonomy" id="150365"/>
    <lineage>
        <taxon>Eukaryota</taxon>
        <taxon>Fungi</taxon>
        <taxon>Dikarya</taxon>
        <taxon>Ascomycota</taxon>
        <taxon>Pezizomycotina</taxon>
        <taxon>Dothideomycetes</taxon>
        <taxon>Dothideomycetidae</taxon>
        <taxon>Mycosphaerellales</taxon>
        <taxon>Teratosphaeriaceae</taxon>
        <taxon>Acrodontium</taxon>
    </lineage>
</organism>
<feature type="compositionally biased region" description="Polar residues" evidence="1">
    <location>
        <begin position="376"/>
        <end position="401"/>
    </location>
</feature>
<feature type="region of interest" description="Disordered" evidence="1">
    <location>
        <begin position="1"/>
        <end position="114"/>
    </location>
</feature>
<feature type="compositionally biased region" description="Basic and acidic residues" evidence="1">
    <location>
        <begin position="58"/>
        <end position="72"/>
    </location>
</feature>
<dbReference type="InterPro" id="IPR021589">
    <property type="entry name" value="Cut12"/>
</dbReference>
<feature type="compositionally biased region" description="Polar residues" evidence="1">
    <location>
        <begin position="332"/>
        <end position="343"/>
    </location>
</feature>
<dbReference type="Pfam" id="PF11500">
    <property type="entry name" value="Cut12"/>
    <property type="match status" value="1"/>
</dbReference>